<evidence type="ECO:0000256" key="1">
    <source>
        <dbReference type="SAM" id="SignalP"/>
    </source>
</evidence>
<name>A0A8J9S423_PHATR</name>
<keyword evidence="1" id="KW-0732">Signal</keyword>
<sequence>MAIRAVRFPFLSVYTLWCLLARAKALSLPTGIKTVSRKEFFQLPFVASIAGATVFLGASPAADAVEIEGKLGFTDAQVKEIVKSDVLDRKFLATGDLTRSIYRPTATFTDEIDTYKLDQWMKGTQRLFVGDKCTVRLVGDVDVTPEKIEFRFDEDLMFRIPFTPVVSLTGSIVLSRDEAGYITSYKENWDQDVWSVIKTAKF</sequence>
<dbReference type="PANTHER" id="PTHR34123:SF1">
    <property type="entry name" value="OS04G0578200 PROTEIN"/>
    <property type="match status" value="1"/>
</dbReference>
<feature type="signal peptide" evidence="1">
    <location>
        <begin position="1"/>
        <end position="25"/>
    </location>
</feature>
<evidence type="ECO:0000313" key="2">
    <source>
        <dbReference type="EMBL" id="CAG9281006.1"/>
    </source>
</evidence>
<reference evidence="2" key="1">
    <citation type="submission" date="2022-02" db="EMBL/GenBank/DDBJ databases">
        <authorList>
            <person name="Giguere J D."/>
        </authorList>
    </citation>
    <scope>NUCLEOTIDE SEQUENCE</scope>
    <source>
        <strain evidence="2">CCAP 1055/1</strain>
    </source>
</reference>
<organism evidence="2">
    <name type="scientific">Phaeodactylum tricornutum</name>
    <name type="common">Diatom</name>
    <dbReference type="NCBI Taxonomy" id="2850"/>
    <lineage>
        <taxon>Eukaryota</taxon>
        <taxon>Sar</taxon>
        <taxon>Stramenopiles</taxon>
        <taxon>Ochrophyta</taxon>
        <taxon>Bacillariophyta</taxon>
        <taxon>Bacillariophyceae</taxon>
        <taxon>Bacillariophycidae</taxon>
        <taxon>Naviculales</taxon>
        <taxon>Phaeodactylaceae</taxon>
        <taxon>Phaeodactylum</taxon>
    </lineage>
</organism>
<feature type="chain" id="PRO_5035467818" evidence="1">
    <location>
        <begin position="26"/>
        <end position="202"/>
    </location>
</feature>
<dbReference type="AlphaFoldDB" id="A0A8J9S423"/>
<dbReference type="OMA" id="DSCAREM"/>
<gene>
    <name evidence="2" type="ORF">PTTT1_LOCUS15101</name>
</gene>
<protein>
    <submittedName>
        <fullName evidence="2">Uncharacterized protein</fullName>
    </submittedName>
</protein>
<dbReference type="Proteomes" id="UP000836788">
    <property type="component" value="Chromosome 14"/>
</dbReference>
<proteinExistence type="predicted"/>
<accession>A0A8J9S423</accession>
<dbReference type="PANTHER" id="PTHR34123">
    <property type="entry name" value="OS04G0578200 PROTEIN"/>
    <property type="match status" value="1"/>
</dbReference>
<dbReference type="EMBL" id="OU594955">
    <property type="protein sequence ID" value="CAG9281006.1"/>
    <property type="molecule type" value="Genomic_DNA"/>
</dbReference>